<organism evidence="10 11">
    <name type="scientific">Chlamydomonas eustigma</name>
    <dbReference type="NCBI Taxonomy" id="1157962"/>
    <lineage>
        <taxon>Eukaryota</taxon>
        <taxon>Viridiplantae</taxon>
        <taxon>Chlorophyta</taxon>
        <taxon>core chlorophytes</taxon>
        <taxon>Chlorophyceae</taxon>
        <taxon>CS clade</taxon>
        <taxon>Chlamydomonadales</taxon>
        <taxon>Chlamydomonadaceae</taxon>
        <taxon>Chlamydomonas</taxon>
    </lineage>
</organism>
<feature type="transmembrane region" description="Helical" evidence="8">
    <location>
        <begin position="246"/>
        <end position="268"/>
    </location>
</feature>
<proteinExistence type="inferred from homology"/>
<feature type="transmembrane region" description="Helical" evidence="8">
    <location>
        <begin position="92"/>
        <end position="110"/>
    </location>
</feature>
<name>A0A250WSN5_9CHLO</name>
<evidence type="ECO:0000256" key="6">
    <source>
        <dbReference type="ARBA" id="ARBA00023136"/>
    </source>
</evidence>
<dbReference type="Gene3D" id="1.20.1250.20">
    <property type="entry name" value="MFS general substrate transporter like domains"/>
    <property type="match status" value="2"/>
</dbReference>
<dbReference type="PROSITE" id="PS50850">
    <property type="entry name" value="MFS"/>
    <property type="match status" value="1"/>
</dbReference>
<evidence type="ECO:0000313" key="10">
    <source>
        <dbReference type="EMBL" id="GAX73848.1"/>
    </source>
</evidence>
<feature type="transmembrane region" description="Helical" evidence="8">
    <location>
        <begin position="27"/>
        <end position="49"/>
    </location>
</feature>
<evidence type="ECO:0000256" key="4">
    <source>
        <dbReference type="ARBA" id="ARBA00022847"/>
    </source>
</evidence>
<dbReference type="GO" id="GO:0015293">
    <property type="term" value="F:symporter activity"/>
    <property type="evidence" value="ECO:0007669"/>
    <property type="project" value="UniProtKB-KW"/>
</dbReference>
<dbReference type="GO" id="GO:0016020">
    <property type="term" value="C:membrane"/>
    <property type="evidence" value="ECO:0007669"/>
    <property type="project" value="UniProtKB-SubCell"/>
</dbReference>
<dbReference type="PANTHER" id="PTHR11662:SF282">
    <property type="entry name" value="ANION TRANSPORTER 5-RELATED"/>
    <property type="match status" value="1"/>
</dbReference>
<feature type="transmembrane region" description="Helical" evidence="8">
    <location>
        <begin position="288"/>
        <end position="310"/>
    </location>
</feature>
<feature type="domain" description="Major facilitator superfamily (MFS) profile" evidence="9">
    <location>
        <begin position="27"/>
        <end position="441"/>
    </location>
</feature>
<comment type="similarity">
    <text evidence="7">Belongs to the major facilitator superfamily. Sodium/anion cotransporter (TC 2.A.1.14) family.</text>
</comment>
<evidence type="ECO:0000256" key="1">
    <source>
        <dbReference type="ARBA" id="ARBA00004141"/>
    </source>
</evidence>
<feature type="transmembrane region" description="Helical" evidence="8">
    <location>
        <begin position="377"/>
        <end position="403"/>
    </location>
</feature>
<reference evidence="10 11" key="1">
    <citation type="submission" date="2017-08" db="EMBL/GenBank/DDBJ databases">
        <title>Acidophilic green algal genome provides insights into adaptation to an acidic environment.</title>
        <authorList>
            <person name="Hirooka S."/>
            <person name="Hirose Y."/>
            <person name="Kanesaki Y."/>
            <person name="Higuchi S."/>
            <person name="Fujiwara T."/>
            <person name="Onuma R."/>
            <person name="Era A."/>
            <person name="Ohbayashi R."/>
            <person name="Uzuka A."/>
            <person name="Nozaki H."/>
            <person name="Yoshikawa H."/>
            <person name="Miyagishima S.Y."/>
        </authorList>
    </citation>
    <scope>NUCLEOTIDE SEQUENCE [LARGE SCALE GENOMIC DNA]</scope>
    <source>
        <strain evidence="10 11">NIES-2499</strain>
    </source>
</reference>
<dbReference type="Proteomes" id="UP000232323">
    <property type="component" value="Unassembled WGS sequence"/>
</dbReference>
<dbReference type="InterPro" id="IPR020846">
    <property type="entry name" value="MFS_dom"/>
</dbReference>
<keyword evidence="4" id="KW-0769">Symport</keyword>
<evidence type="ECO:0000256" key="7">
    <source>
        <dbReference type="ARBA" id="ARBA00024362"/>
    </source>
</evidence>
<evidence type="ECO:0000313" key="11">
    <source>
        <dbReference type="Proteomes" id="UP000232323"/>
    </source>
</evidence>
<feature type="transmembrane region" description="Helical" evidence="8">
    <location>
        <begin position="347"/>
        <end position="365"/>
    </location>
</feature>
<keyword evidence="11" id="KW-1185">Reference proteome</keyword>
<dbReference type="PANTHER" id="PTHR11662">
    <property type="entry name" value="SOLUTE CARRIER FAMILY 17"/>
    <property type="match status" value="1"/>
</dbReference>
<evidence type="ECO:0000256" key="2">
    <source>
        <dbReference type="ARBA" id="ARBA00022448"/>
    </source>
</evidence>
<keyword evidence="2" id="KW-0813">Transport</keyword>
<keyword evidence="3 8" id="KW-0812">Transmembrane</keyword>
<dbReference type="InterPro" id="IPR050382">
    <property type="entry name" value="MFS_Na/Anion_cotransporter"/>
</dbReference>
<dbReference type="SUPFAM" id="SSF103473">
    <property type="entry name" value="MFS general substrate transporter"/>
    <property type="match status" value="1"/>
</dbReference>
<keyword evidence="5 8" id="KW-1133">Transmembrane helix</keyword>
<dbReference type="FunFam" id="1.20.1250.20:FF:000003">
    <property type="entry name" value="Solute carrier family 17 member 3"/>
    <property type="match status" value="1"/>
</dbReference>
<dbReference type="OrthoDB" id="2985014at2759"/>
<feature type="transmembrane region" description="Helical" evidence="8">
    <location>
        <begin position="116"/>
        <end position="140"/>
    </location>
</feature>
<dbReference type="InterPro" id="IPR036259">
    <property type="entry name" value="MFS_trans_sf"/>
</dbReference>
<feature type="transmembrane region" description="Helical" evidence="8">
    <location>
        <begin position="177"/>
        <end position="201"/>
    </location>
</feature>
<sequence length="445" mass="48058">MLLADQIMNHGTIPQKNRWKIEPRYKIVLACFLATFVMYAERVGFSIAFTSMAKAAKLDESIKGTVMSAFYWGYALSQVPGGWAAQLYGGRIILIISFSLWSLISILTPTNARNTWSIMFARVCIGIAQGFIIPSIHTVLSQWIPPHERAKAVSLTTSGMYLGSAAAMWVLPSLSTVVGADSLLCVDGALGIAWLLLWLLIGREIPHRESVIPLSTNDNARNGSSSSIGKGRPAPTPWKRMMSSPAVWAIVINNFSFHYAFYVIMNWLPTYFNSVLKVELSSLGSMKTLPYIVMFLMSNVGGLAGDWLILQSKMSIGAGRKMVNTIGFISSAVALMLMPMASGTLRGVAATTLTLGALGFSRGGFSVNHMDIAPKYAGVVMGISNTAGTISGVIGVAVTGIILDKLGGASNLFGWFYAHALCASICMIAMMIFNVFARGDRIFDT</sequence>
<evidence type="ECO:0000256" key="3">
    <source>
        <dbReference type="ARBA" id="ARBA00022692"/>
    </source>
</evidence>
<dbReference type="STRING" id="1157962.A0A250WSN5"/>
<evidence type="ECO:0000259" key="9">
    <source>
        <dbReference type="PROSITE" id="PS50850"/>
    </source>
</evidence>
<feature type="transmembrane region" description="Helical" evidence="8">
    <location>
        <begin position="322"/>
        <end position="341"/>
    </location>
</feature>
<comment type="subcellular location">
    <subcellularLocation>
        <location evidence="1">Membrane</location>
        <topology evidence="1">Multi-pass membrane protein</topology>
    </subcellularLocation>
</comment>
<dbReference type="InterPro" id="IPR011701">
    <property type="entry name" value="MFS"/>
</dbReference>
<keyword evidence="6 8" id="KW-0472">Membrane</keyword>
<dbReference type="Pfam" id="PF07690">
    <property type="entry name" value="MFS_1"/>
    <property type="match status" value="1"/>
</dbReference>
<accession>A0A250WSN5</accession>
<protein>
    <recommendedName>
        <fullName evidence="9">Major facilitator superfamily (MFS) profile domain-containing protein</fullName>
    </recommendedName>
</protein>
<feature type="transmembrane region" description="Helical" evidence="8">
    <location>
        <begin position="415"/>
        <end position="437"/>
    </location>
</feature>
<evidence type="ECO:0000256" key="8">
    <source>
        <dbReference type="SAM" id="Phobius"/>
    </source>
</evidence>
<evidence type="ECO:0000256" key="5">
    <source>
        <dbReference type="ARBA" id="ARBA00022989"/>
    </source>
</evidence>
<gene>
    <name evidence="10" type="ORF">CEUSTIGMA_g1298.t1</name>
</gene>
<comment type="caution">
    <text evidence="10">The sequence shown here is derived from an EMBL/GenBank/DDBJ whole genome shotgun (WGS) entry which is preliminary data.</text>
</comment>
<dbReference type="AlphaFoldDB" id="A0A250WSN5"/>
<dbReference type="EMBL" id="BEGY01000005">
    <property type="protein sequence ID" value="GAX73848.1"/>
    <property type="molecule type" value="Genomic_DNA"/>
</dbReference>